<dbReference type="Proteomes" id="UP000738325">
    <property type="component" value="Unassembled WGS sequence"/>
</dbReference>
<keyword evidence="5" id="KW-0539">Nucleus</keyword>
<comment type="caution">
    <text evidence="9">The sequence shown here is derived from an EMBL/GenBank/DDBJ whole genome shotgun (WGS) entry which is preliminary data.</text>
</comment>
<feature type="region of interest" description="Disordered" evidence="7">
    <location>
        <begin position="382"/>
        <end position="444"/>
    </location>
</feature>
<feature type="compositionally biased region" description="Acidic residues" evidence="7">
    <location>
        <begin position="146"/>
        <end position="160"/>
    </location>
</feature>
<dbReference type="GO" id="GO:0005654">
    <property type="term" value="C:nucleoplasm"/>
    <property type="evidence" value="ECO:0007669"/>
    <property type="project" value="TreeGrafter"/>
</dbReference>
<dbReference type="AlphaFoldDB" id="A0A9P6V038"/>
<feature type="region of interest" description="Disordered" evidence="7">
    <location>
        <begin position="1"/>
        <end position="20"/>
    </location>
</feature>
<evidence type="ECO:0000256" key="2">
    <source>
        <dbReference type="ARBA" id="ARBA00008402"/>
    </source>
</evidence>
<dbReference type="PANTHER" id="PTHR15081:SF1">
    <property type="entry name" value="NUCLEAR AUTOANTIGENIC SPERM PROTEIN"/>
    <property type="match status" value="1"/>
</dbReference>
<dbReference type="Gene3D" id="1.25.40.10">
    <property type="entry name" value="Tetratricopeptide repeat domain"/>
    <property type="match status" value="1"/>
</dbReference>
<feature type="compositionally biased region" description="Basic and acidic residues" evidence="7">
    <location>
        <begin position="419"/>
        <end position="444"/>
    </location>
</feature>
<gene>
    <name evidence="9" type="ORF">BGZ99_004921</name>
</gene>
<dbReference type="InterPro" id="IPR011990">
    <property type="entry name" value="TPR-like_helical_dom_sf"/>
</dbReference>
<name>A0A9P6V038_9FUNG</name>
<feature type="region of interest" description="Disordered" evidence="7">
    <location>
        <begin position="124"/>
        <end position="176"/>
    </location>
</feature>
<evidence type="ECO:0000259" key="8">
    <source>
        <dbReference type="Pfam" id="PF10516"/>
    </source>
</evidence>
<evidence type="ECO:0000313" key="9">
    <source>
        <dbReference type="EMBL" id="KAG0328651.1"/>
    </source>
</evidence>
<keyword evidence="3" id="KW-0677">Repeat</keyword>
<dbReference type="GO" id="GO:0042393">
    <property type="term" value="F:histone binding"/>
    <property type="evidence" value="ECO:0007669"/>
    <property type="project" value="TreeGrafter"/>
</dbReference>
<feature type="repeat" description="TPR" evidence="6">
    <location>
        <begin position="208"/>
        <end position="241"/>
    </location>
</feature>
<feature type="compositionally biased region" description="Low complexity" evidence="7">
    <location>
        <begin position="1"/>
        <end position="12"/>
    </location>
</feature>
<dbReference type="PANTHER" id="PTHR15081">
    <property type="entry name" value="NUCLEAR AUTOANTIGENIC SPERM PROTEIN NASP -RELATED"/>
    <property type="match status" value="1"/>
</dbReference>
<dbReference type="InterPro" id="IPR019734">
    <property type="entry name" value="TPR_rpt"/>
</dbReference>
<evidence type="ECO:0000256" key="6">
    <source>
        <dbReference type="PROSITE-ProRule" id="PRU00339"/>
    </source>
</evidence>
<protein>
    <recommendedName>
        <fullName evidence="8">Tetratricopeptide SHNi-TPR domain-containing protein</fullName>
    </recommendedName>
</protein>
<sequence>MDEDQQQQQQQFDGEEEQQQELFLYDGPIDPATENAIQELNDVGAKAFALQDYELAVEKFGLASEMLGQVYGETNPKCADTLFMYGKALLEHAIQQSSVLGGVTEKKAKDEMDAIVAAATGVSTSGAAGSSSSSSTAPSNPRFVFEGDEDDEGEEDEDSGDDHGEGGASGAGGEDGEQDDFAVAWDVLDLARVLYHRQGTEEALLTLGDVHIALGDVSLESENFDQAVADFREAIMIKEARLAPDDRQLAEAHYKLALALEYSPTPEEAAKAQDHIHKATTVLRARISKLNDLLGSGKGKARATEASESETKMAKELIELHELVGEMDQKVQDLIANQSKKPLVEGTTQIQMINEMLNQQRALAATDISSLIKPKPNTLAATTAETAESSSSSLTASAPVQVTGTASTSTSTTVAEGESGQKRKADDARVDTVDGEDAEKRAKV</sequence>
<evidence type="ECO:0000256" key="3">
    <source>
        <dbReference type="ARBA" id="ARBA00022737"/>
    </source>
</evidence>
<comment type="subcellular location">
    <subcellularLocation>
        <location evidence="1">Nucleus</location>
    </subcellularLocation>
</comment>
<dbReference type="EMBL" id="JAAAIP010000031">
    <property type="protein sequence ID" value="KAG0328651.1"/>
    <property type="molecule type" value="Genomic_DNA"/>
</dbReference>
<dbReference type="Pfam" id="PF10516">
    <property type="entry name" value="SHNi-TPR"/>
    <property type="match status" value="1"/>
</dbReference>
<dbReference type="InterPro" id="IPR051730">
    <property type="entry name" value="NASP-like"/>
</dbReference>
<reference evidence="9" key="1">
    <citation type="journal article" date="2020" name="Fungal Divers.">
        <title>Resolving the Mortierellaceae phylogeny through synthesis of multi-gene phylogenetics and phylogenomics.</title>
        <authorList>
            <person name="Vandepol N."/>
            <person name="Liber J."/>
            <person name="Desiro A."/>
            <person name="Na H."/>
            <person name="Kennedy M."/>
            <person name="Barry K."/>
            <person name="Grigoriev I.V."/>
            <person name="Miller A.N."/>
            <person name="O'Donnell K."/>
            <person name="Stajich J.E."/>
            <person name="Bonito G."/>
        </authorList>
    </citation>
    <scope>NUCLEOTIDE SEQUENCE</scope>
    <source>
        <strain evidence="9">REB-010B</strain>
    </source>
</reference>
<keyword evidence="10" id="KW-1185">Reference proteome</keyword>
<evidence type="ECO:0000256" key="7">
    <source>
        <dbReference type="SAM" id="MobiDB-lite"/>
    </source>
</evidence>
<evidence type="ECO:0000256" key="1">
    <source>
        <dbReference type="ARBA" id="ARBA00004123"/>
    </source>
</evidence>
<evidence type="ECO:0000313" key="10">
    <source>
        <dbReference type="Proteomes" id="UP000738325"/>
    </source>
</evidence>
<accession>A0A9P6V038</accession>
<organism evidence="9 10">
    <name type="scientific">Dissophora globulifera</name>
    <dbReference type="NCBI Taxonomy" id="979702"/>
    <lineage>
        <taxon>Eukaryota</taxon>
        <taxon>Fungi</taxon>
        <taxon>Fungi incertae sedis</taxon>
        <taxon>Mucoromycota</taxon>
        <taxon>Mortierellomycotina</taxon>
        <taxon>Mortierellomycetes</taxon>
        <taxon>Mortierellales</taxon>
        <taxon>Mortierellaceae</taxon>
        <taxon>Dissophora</taxon>
    </lineage>
</organism>
<evidence type="ECO:0000256" key="5">
    <source>
        <dbReference type="ARBA" id="ARBA00023242"/>
    </source>
</evidence>
<evidence type="ECO:0000256" key="4">
    <source>
        <dbReference type="ARBA" id="ARBA00022803"/>
    </source>
</evidence>
<dbReference type="InterPro" id="IPR019544">
    <property type="entry name" value="Tetratricopeptide_SHNi-TPR_dom"/>
</dbReference>
<dbReference type="SUPFAM" id="SSF48452">
    <property type="entry name" value="TPR-like"/>
    <property type="match status" value="1"/>
</dbReference>
<feature type="domain" description="Tetratricopeptide SHNi-TPR" evidence="8">
    <location>
        <begin position="209"/>
        <end position="240"/>
    </location>
</feature>
<feature type="compositionally biased region" description="Low complexity" evidence="7">
    <location>
        <begin position="382"/>
        <end position="418"/>
    </location>
</feature>
<proteinExistence type="inferred from homology"/>
<dbReference type="PROSITE" id="PS50005">
    <property type="entry name" value="TPR"/>
    <property type="match status" value="1"/>
</dbReference>
<dbReference type="OrthoDB" id="5587616at2759"/>
<keyword evidence="4 6" id="KW-0802">TPR repeat</keyword>
<dbReference type="GO" id="GO:0034080">
    <property type="term" value="P:CENP-A containing chromatin assembly"/>
    <property type="evidence" value="ECO:0007669"/>
    <property type="project" value="TreeGrafter"/>
</dbReference>
<feature type="compositionally biased region" description="Low complexity" evidence="7">
    <location>
        <begin position="124"/>
        <end position="137"/>
    </location>
</feature>
<comment type="similarity">
    <text evidence="2">Belongs to the NASP family.</text>
</comment>
<dbReference type="GO" id="GO:0006335">
    <property type="term" value="P:DNA replication-dependent chromatin assembly"/>
    <property type="evidence" value="ECO:0007669"/>
    <property type="project" value="TreeGrafter"/>
</dbReference>